<dbReference type="Pfam" id="PF05426">
    <property type="entry name" value="Alginate_lyase"/>
    <property type="match status" value="1"/>
</dbReference>
<accession>A0A7D4CQJ8</accession>
<dbReference type="Gene3D" id="1.50.10.100">
    <property type="entry name" value="Chondroitin AC/alginate lyase"/>
    <property type="match status" value="1"/>
</dbReference>
<organism evidence="7 8">
    <name type="scientific">Tenuifilum thalassicum</name>
    <dbReference type="NCBI Taxonomy" id="2590900"/>
    <lineage>
        <taxon>Bacteria</taxon>
        <taxon>Pseudomonadati</taxon>
        <taxon>Bacteroidota</taxon>
        <taxon>Bacteroidia</taxon>
        <taxon>Bacteroidales</taxon>
        <taxon>Tenuifilaceae</taxon>
        <taxon>Tenuifilum</taxon>
    </lineage>
</organism>
<reference evidence="7 8" key="1">
    <citation type="submission" date="2019-07" db="EMBL/GenBank/DDBJ databases">
        <title>Thalassofilum flectens gen. nov., sp. nov., a novel moderate thermophilic anaerobe from a shallow sea hot spring in Kunashir Island (Russia), representing a new family in the order Bacteroidales, and proposal of Thalassofilacea fam. nov.</title>
        <authorList>
            <person name="Kochetkova T.V."/>
            <person name="Podosokorskaya O.A."/>
            <person name="Novikov A."/>
            <person name="Elcheninov A.G."/>
            <person name="Toshchakov S.V."/>
            <person name="Kublanov I.V."/>
        </authorList>
    </citation>
    <scope>NUCLEOTIDE SEQUENCE [LARGE SCALE GENOMIC DNA]</scope>
    <source>
        <strain evidence="7 8">38-H</strain>
    </source>
</reference>
<dbReference type="GO" id="GO:0042597">
    <property type="term" value="C:periplasmic space"/>
    <property type="evidence" value="ECO:0007669"/>
    <property type="project" value="UniProtKB-SubCell"/>
</dbReference>
<evidence type="ECO:0000259" key="5">
    <source>
        <dbReference type="Pfam" id="PF05426"/>
    </source>
</evidence>
<keyword evidence="3" id="KW-0574">Periplasm</keyword>
<proteinExistence type="predicted"/>
<dbReference type="Gene3D" id="2.70.98.70">
    <property type="match status" value="1"/>
</dbReference>
<dbReference type="AlphaFoldDB" id="A0A7D4CQJ8"/>
<evidence type="ECO:0000256" key="1">
    <source>
        <dbReference type="ARBA" id="ARBA00004418"/>
    </source>
</evidence>
<comment type="subcellular location">
    <subcellularLocation>
        <location evidence="1">Periplasm</location>
    </subcellularLocation>
</comment>
<dbReference type="GO" id="GO:0016829">
    <property type="term" value="F:lyase activity"/>
    <property type="evidence" value="ECO:0007669"/>
    <property type="project" value="UniProtKB-KW"/>
</dbReference>
<dbReference type="Proteomes" id="UP000500961">
    <property type="component" value="Chromosome"/>
</dbReference>
<evidence type="ECO:0000256" key="4">
    <source>
        <dbReference type="ARBA" id="ARBA00023239"/>
    </source>
</evidence>
<dbReference type="SUPFAM" id="SSF48230">
    <property type="entry name" value="Chondroitin AC/alginate lyase"/>
    <property type="match status" value="1"/>
</dbReference>
<evidence type="ECO:0000313" key="7">
    <source>
        <dbReference type="EMBL" id="QKG79465.1"/>
    </source>
</evidence>
<dbReference type="InterPro" id="IPR008397">
    <property type="entry name" value="Alginate_lyase_dom"/>
</dbReference>
<feature type="domain" description="Alginate lyase" evidence="5">
    <location>
        <begin position="113"/>
        <end position="325"/>
    </location>
</feature>
<name>A0A7D4CQJ8_9BACT</name>
<evidence type="ECO:0000256" key="3">
    <source>
        <dbReference type="ARBA" id="ARBA00022764"/>
    </source>
</evidence>
<keyword evidence="8" id="KW-1185">Reference proteome</keyword>
<evidence type="ECO:0000256" key="2">
    <source>
        <dbReference type="ARBA" id="ARBA00022729"/>
    </source>
</evidence>
<protein>
    <submittedName>
        <fullName evidence="7">Alginate lyase family protein</fullName>
    </submittedName>
</protein>
<dbReference type="InterPro" id="IPR008929">
    <property type="entry name" value="Chondroitin_lyas"/>
</dbReference>
<dbReference type="PANTHER" id="PTHR39210">
    <property type="entry name" value="HEPARIN-SULFATE LYASE"/>
    <property type="match status" value="1"/>
</dbReference>
<evidence type="ECO:0000313" key="8">
    <source>
        <dbReference type="Proteomes" id="UP000500961"/>
    </source>
</evidence>
<dbReference type="Pfam" id="PF07940">
    <property type="entry name" value="Hepar_II_III_C"/>
    <property type="match status" value="1"/>
</dbReference>
<gene>
    <name evidence="7" type="ORF">FHG85_04010</name>
</gene>
<sequence>MMNLLLNNMVKNKMPHWARRKKIYLSGFLTLATVVVLFGSCSKSISIEGHESYPKLILKKQDVPQIVEGISKYPLLKASFEKAKSIADNAILNGIEIPIPKDPGGGYTHEKHKRNYIEMYNAGLVYQLTGEEKYAVFVRDMLLKYAELYPTLGLHPMKKNQAPGKLFWQGLNESVWLVYTIQAYDCIHDFLTDTERKIIEENLFKEVVKFFLTENKSTFNRIHNHGTWAVAGVGMTGLVLGDTLMVKQALYSTELDSTGGFLRQIDELFSPDGYYAEGPYYQRYALLPFVIFAKALENNIPELKIFDYKSGVLNRAVVTLLQLTNTDGRFYPINDAIKDKTWITPELVFGTNIAYFNTHDSTILDVAQKQGEVMLSIEGLEVAKAIEQGHVKTFVRKPIVIRDGKNGDAGGLAILRMGKNEKQTSVLFKFTSQGMGHGHFDRLNLNIFDRGVEIVPDYGAARFINVVAKEGGRYLNENKTWAKQTIAHNTLVINQKSNFNGSVKLADKFSPKLLFTDLSNANIQMVSAIDENCYKNDTIQRTLALIEFGDRKFLIDLFNIKGIGRVQYDLPTYFNGQIIDSNFEIQRLNQYKILGNNNGYQHLVIDAESRAFDSLARVTWAIGTGFYSLTTITNTHTNFYVVRLGANDPNYNLRNQQGFIFRGELAGSGKILSVYELHGNYNPSTEAVLGSESAIDSCKLFDDNDRVAVYVTLKNGKKIGLFIDLSFSGSNSNRVKVDNSVVTWQGNYKLTIKE</sequence>
<keyword evidence="4 7" id="KW-0456">Lyase</keyword>
<evidence type="ECO:0000259" key="6">
    <source>
        <dbReference type="Pfam" id="PF07940"/>
    </source>
</evidence>
<dbReference type="KEGG" id="ttz:FHG85_04010"/>
<dbReference type="PANTHER" id="PTHR39210:SF1">
    <property type="entry name" value="HEPARIN-SULFATE LYASE"/>
    <property type="match status" value="1"/>
</dbReference>
<dbReference type="InterPro" id="IPR012480">
    <property type="entry name" value="Hepar_II_III_C"/>
</dbReference>
<keyword evidence="2" id="KW-0732">Signal</keyword>
<dbReference type="EMBL" id="CP041345">
    <property type="protein sequence ID" value="QKG79465.1"/>
    <property type="molecule type" value="Genomic_DNA"/>
</dbReference>
<feature type="domain" description="Heparinase II/III-like C-terminal" evidence="6">
    <location>
        <begin position="402"/>
        <end position="558"/>
    </location>
</feature>